<dbReference type="PRINTS" id="PR01021">
    <property type="entry name" value="OMPADOMAIN"/>
</dbReference>
<dbReference type="PANTHER" id="PTHR30329">
    <property type="entry name" value="STATOR ELEMENT OF FLAGELLAR MOTOR COMPLEX"/>
    <property type="match status" value="1"/>
</dbReference>
<evidence type="ECO:0000256" key="2">
    <source>
        <dbReference type="ARBA" id="ARBA00023136"/>
    </source>
</evidence>
<dbReference type="InterPro" id="IPR006690">
    <property type="entry name" value="OMPA-like_CS"/>
</dbReference>
<evidence type="ECO:0000256" key="4">
    <source>
        <dbReference type="PROSITE-ProRule" id="PRU00473"/>
    </source>
</evidence>
<evidence type="ECO:0000313" key="9">
    <source>
        <dbReference type="Proteomes" id="UP000015503"/>
    </source>
</evidence>
<reference evidence="8 9" key="1">
    <citation type="journal article" date="2013" name="Genome Announc.">
        <title>Complete Genome Sequence of the Carbazole Degrader Pseudomonas resinovorans Strain CA10 (NBRC 106553).</title>
        <authorList>
            <person name="Shintani M."/>
            <person name="Hosoyama A."/>
            <person name="Ohji S."/>
            <person name="Tsuchikane K."/>
            <person name="Takarada H."/>
            <person name="Yamazoe A."/>
            <person name="Fujita N."/>
            <person name="Nojiri H."/>
        </authorList>
    </citation>
    <scope>NUCLEOTIDE SEQUENCE [LARGE SCALE GENOMIC DNA]</scope>
    <source>
        <strain evidence="8 9">NBRC 106553</strain>
    </source>
</reference>
<dbReference type="GO" id="GO:0005509">
    <property type="term" value="F:calcium ion binding"/>
    <property type="evidence" value="ECO:0007669"/>
    <property type="project" value="InterPro"/>
</dbReference>
<dbReference type="InterPro" id="IPR050330">
    <property type="entry name" value="Bact_OuterMem_StrucFunc"/>
</dbReference>
<dbReference type="SUPFAM" id="SSF103647">
    <property type="entry name" value="TSP type-3 repeat"/>
    <property type="match status" value="1"/>
</dbReference>
<evidence type="ECO:0000256" key="1">
    <source>
        <dbReference type="ARBA" id="ARBA00004442"/>
    </source>
</evidence>
<dbReference type="AlphaFoldDB" id="S6ANX2"/>
<keyword evidence="6" id="KW-0732">Signal</keyword>
<feature type="domain" description="OmpA-like" evidence="7">
    <location>
        <begin position="125"/>
        <end position="241"/>
    </location>
</feature>
<keyword evidence="9" id="KW-1185">Reference proteome</keyword>
<dbReference type="SUPFAM" id="SSF103088">
    <property type="entry name" value="OmpA-like"/>
    <property type="match status" value="1"/>
</dbReference>
<evidence type="ECO:0000259" key="7">
    <source>
        <dbReference type="PROSITE" id="PS51123"/>
    </source>
</evidence>
<dbReference type="Proteomes" id="UP000015503">
    <property type="component" value="Chromosome"/>
</dbReference>
<sequence length="241" mass="24595">MSNQLPRVAISLLLVSGFLSGCASTSSDDGAQNQGIWPVCSLIGGLIGGGLGAIESSAWAAGGAATGAIVGGLICFAQDGDADGDGVFDRRDSCPDTPAGSPVDSRGCPVRTYPQAPAETPPAAEDEVIVLSDLGNVLFAFASAELTDAAKDQLASVANRLSGATLIGVKVIGHTDSVGSEQYNQGLSERRARSVADFLVSQGVPADKLTTEGMGERQPVADNATEAGRAQNRRVEIHVDR</sequence>
<dbReference type="PROSITE" id="PS51123">
    <property type="entry name" value="OMPA_2"/>
    <property type="match status" value="1"/>
</dbReference>
<keyword evidence="3" id="KW-0998">Cell outer membrane</keyword>
<evidence type="ECO:0000256" key="5">
    <source>
        <dbReference type="SAM" id="MobiDB-lite"/>
    </source>
</evidence>
<dbReference type="GO" id="GO:0009279">
    <property type="term" value="C:cell outer membrane"/>
    <property type="evidence" value="ECO:0007669"/>
    <property type="project" value="UniProtKB-SubCell"/>
</dbReference>
<feature type="region of interest" description="Disordered" evidence="5">
    <location>
        <begin position="87"/>
        <end position="108"/>
    </location>
</feature>
<dbReference type="InterPro" id="IPR006664">
    <property type="entry name" value="OMP_bac"/>
</dbReference>
<feature type="signal peptide" evidence="6">
    <location>
        <begin position="1"/>
        <end position="23"/>
    </location>
</feature>
<dbReference type="EMBL" id="AP013068">
    <property type="protein sequence ID" value="BAN47323.1"/>
    <property type="molecule type" value="Genomic_DNA"/>
</dbReference>
<dbReference type="STRING" id="1245471.PCA10_15910"/>
<organism evidence="8 9">
    <name type="scientific">Metapseudomonas resinovorans NBRC 106553</name>
    <dbReference type="NCBI Taxonomy" id="1245471"/>
    <lineage>
        <taxon>Bacteria</taxon>
        <taxon>Pseudomonadati</taxon>
        <taxon>Pseudomonadota</taxon>
        <taxon>Gammaproteobacteria</taxon>
        <taxon>Pseudomonadales</taxon>
        <taxon>Pseudomonadaceae</taxon>
        <taxon>Metapseudomonas</taxon>
    </lineage>
</organism>
<evidence type="ECO:0000313" key="8">
    <source>
        <dbReference type="EMBL" id="BAN47323.1"/>
    </source>
</evidence>
<evidence type="ECO:0000256" key="6">
    <source>
        <dbReference type="SAM" id="SignalP"/>
    </source>
</evidence>
<evidence type="ECO:0000256" key="3">
    <source>
        <dbReference type="ARBA" id="ARBA00023237"/>
    </source>
</evidence>
<dbReference type="InterPro" id="IPR028974">
    <property type="entry name" value="TSP_type-3_rpt"/>
</dbReference>
<gene>
    <name evidence="8" type="ORF">PCA10_15910</name>
</gene>
<dbReference type="InterPro" id="IPR006665">
    <property type="entry name" value="OmpA-like"/>
</dbReference>
<dbReference type="Pfam" id="PF00691">
    <property type="entry name" value="OmpA"/>
    <property type="match status" value="1"/>
</dbReference>
<dbReference type="KEGG" id="pre:PCA10_15910"/>
<accession>S6ANX2</accession>
<proteinExistence type="predicted"/>
<feature type="chain" id="PRO_5004536407" evidence="6">
    <location>
        <begin position="24"/>
        <end position="241"/>
    </location>
</feature>
<dbReference type="HOGENOM" id="CLU_016890_6_1_6"/>
<dbReference type="eggNOG" id="COG2885">
    <property type="taxonomic scope" value="Bacteria"/>
</dbReference>
<keyword evidence="2 4" id="KW-0472">Membrane</keyword>
<name>S6ANX2_METRE</name>
<dbReference type="PANTHER" id="PTHR30329:SF21">
    <property type="entry name" value="LIPOPROTEIN YIAD-RELATED"/>
    <property type="match status" value="1"/>
</dbReference>
<comment type="subcellular location">
    <subcellularLocation>
        <location evidence="1">Cell outer membrane</location>
    </subcellularLocation>
</comment>
<protein>
    <submittedName>
        <fullName evidence="8">Putative outer membrane protein</fullName>
    </submittedName>
</protein>
<dbReference type="OrthoDB" id="1149075at2"/>
<dbReference type="PROSITE" id="PS51257">
    <property type="entry name" value="PROKAR_LIPOPROTEIN"/>
    <property type="match status" value="1"/>
</dbReference>
<dbReference type="PROSITE" id="PS01068">
    <property type="entry name" value="OMPA_1"/>
    <property type="match status" value="1"/>
</dbReference>
<dbReference type="CDD" id="cd07185">
    <property type="entry name" value="OmpA_C-like"/>
    <property type="match status" value="1"/>
</dbReference>
<dbReference type="InterPro" id="IPR036737">
    <property type="entry name" value="OmpA-like_sf"/>
</dbReference>
<dbReference type="RefSeq" id="WP_016491525.1">
    <property type="nucleotide sequence ID" value="NC_021499.1"/>
</dbReference>
<dbReference type="Gene3D" id="3.30.1330.60">
    <property type="entry name" value="OmpA-like domain"/>
    <property type="match status" value="1"/>
</dbReference>
<dbReference type="PATRIC" id="fig|1245471.3.peg.1611"/>